<organism evidence="1 2">
    <name type="scientific">Xylanimonas allomyrinae</name>
    <dbReference type="NCBI Taxonomy" id="2509459"/>
    <lineage>
        <taxon>Bacteria</taxon>
        <taxon>Bacillati</taxon>
        <taxon>Actinomycetota</taxon>
        <taxon>Actinomycetes</taxon>
        <taxon>Micrococcales</taxon>
        <taxon>Promicromonosporaceae</taxon>
        <taxon>Xylanimonas</taxon>
    </lineage>
</organism>
<accession>A0A4P6EKR9</accession>
<evidence type="ECO:0000313" key="2">
    <source>
        <dbReference type="Proteomes" id="UP000291758"/>
    </source>
</evidence>
<dbReference type="AlphaFoldDB" id="A0A4P6EKR9"/>
<gene>
    <name evidence="1" type="ORF">ET495_01980</name>
</gene>
<reference evidence="1 2" key="1">
    <citation type="submission" date="2019-01" db="EMBL/GenBank/DDBJ databases">
        <title>Genome sequencing of strain 2JSPR-7.</title>
        <authorList>
            <person name="Heo J."/>
            <person name="Kim S.-J."/>
            <person name="Kim J.-S."/>
            <person name="Hong S.-B."/>
            <person name="Kwon S.-W."/>
        </authorList>
    </citation>
    <scope>NUCLEOTIDE SEQUENCE [LARGE SCALE GENOMIC DNA]</scope>
    <source>
        <strain evidence="1 2">2JSPR-7</strain>
    </source>
</reference>
<evidence type="ECO:0000313" key="1">
    <source>
        <dbReference type="EMBL" id="QAY62243.1"/>
    </source>
</evidence>
<sequence>MLTFVVWSLVAVFLVTAVFLVANVMARTDGVPGDVQPGGGLGDFWRSFRAGLRHSRRRRSDAPVDTDLEAFFAGTVEEGPAYVDAEQITDVLTRARQQASRQLHVGTARAPD</sequence>
<dbReference type="Proteomes" id="UP000291758">
    <property type="component" value="Chromosome"/>
</dbReference>
<dbReference type="EMBL" id="CP035495">
    <property type="protein sequence ID" value="QAY62243.1"/>
    <property type="molecule type" value="Genomic_DNA"/>
</dbReference>
<dbReference type="OrthoDB" id="5145136at2"/>
<name>A0A4P6EKR9_9MICO</name>
<keyword evidence="2" id="KW-1185">Reference proteome</keyword>
<dbReference type="RefSeq" id="WP_129202197.1">
    <property type="nucleotide sequence ID" value="NZ_CP035495.1"/>
</dbReference>
<protein>
    <submittedName>
        <fullName evidence="1">Uncharacterized protein</fullName>
    </submittedName>
</protein>
<proteinExistence type="predicted"/>
<dbReference type="KEGG" id="xyl:ET495_01980"/>